<accession>A0A9X4GM01</accession>
<dbReference type="GO" id="GO:0016655">
    <property type="term" value="F:oxidoreductase activity, acting on NAD(P)H, quinone or similar compound as acceptor"/>
    <property type="evidence" value="ECO:0007669"/>
    <property type="project" value="InterPro"/>
</dbReference>
<dbReference type="EC" id="1.6.5.-" evidence="6"/>
<evidence type="ECO:0000256" key="2">
    <source>
        <dbReference type="ARBA" id="ARBA00022643"/>
    </source>
</evidence>
<dbReference type="EMBL" id="JAKIHW010000005">
    <property type="protein sequence ID" value="MDE9617668.1"/>
    <property type="molecule type" value="Genomic_DNA"/>
</dbReference>
<feature type="binding site" evidence="6">
    <location>
        <begin position="15"/>
        <end position="17"/>
    </location>
    <ligand>
        <name>FMN</name>
        <dbReference type="ChEBI" id="CHEBI:58210"/>
    </ligand>
</feature>
<evidence type="ECO:0000256" key="5">
    <source>
        <dbReference type="ARBA" id="ARBA00048542"/>
    </source>
</evidence>
<dbReference type="SUPFAM" id="SSF52218">
    <property type="entry name" value="Flavoproteins"/>
    <property type="match status" value="1"/>
</dbReference>
<evidence type="ECO:0000313" key="8">
    <source>
        <dbReference type="EMBL" id="MDE9617668.1"/>
    </source>
</evidence>
<comment type="function">
    <text evidence="6">Quinone reductase that provides resistance to thiol-specific stress caused by electrophilic quinones.</text>
</comment>
<keyword evidence="2 6" id="KW-0288">FMN</keyword>
<dbReference type="Pfam" id="PF02525">
    <property type="entry name" value="Flavodoxin_2"/>
    <property type="match status" value="1"/>
</dbReference>
<comment type="similarity">
    <text evidence="6">Belongs to the azoreductase type 1 family.</text>
</comment>
<evidence type="ECO:0000256" key="3">
    <source>
        <dbReference type="ARBA" id="ARBA00023002"/>
    </source>
</evidence>
<feature type="binding site" evidence="6">
    <location>
        <position position="9"/>
    </location>
    <ligand>
        <name>FMN</name>
        <dbReference type="ChEBI" id="CHEBI:58210"/>
    </ligand>
</feature>
<dbReference type="InterPro" id="IPR003680">
    <property type="entry name" value="Flavodoxin_fold"/>
</dbReference>
<dbReference type="GO" id="GO:0009055">
    <property type="term" value="F:electron transfer activity"/>
    <property type="evidence" value="ECO:0007669"/>
    <property type="project" value="UniProtKB-UniRule"/>
</dbReference>
<dbReference type="AlphaFoldDB" id="A0A9X4GM01"/>
<organism evidence="8 9">
    <name type="scientific">Citrobacter portucalensis</name>
    <dbReference type="NCBI Taxonomy" id="1639133"/>
    <lineage>
        <taxon>Bacteria</taxon>
        <taxon>Pseudomonadati</taxon>
        <taxon>Pseudomonadota</taxon>
        <taxon>Gammaproteobacteria</taxon>
        <taxon>Enterobacterales</taxon>
        <taxon>Enterobacteriaceae</taxon>
        <taxon>Citrobacter</taxon>
        <taxon>Citrobacter freundii complex</taxon>
    </lineage>
</organism>
<dbReference type="EC" id="1.7.1.17" evidence="6"/>
<dbReference type="GO" id="GO:0016652">
    <property type="term" value="F:oxidoreductase activity, acting on NAD(P)H as acceptor"/>
    <property type="evidence" value="ECO:0007669"/>
    <property type="project" value="UniProtKB-UniRule"/>
</dbReference>
<name>A0A9X4GM01_9ENTR</name>
<sequence>MNILHIDSSPMIHSSSSRKLSQALTTAICQRFPKANVISRDLGCMPPPHLSEETFLALTGKLISPNAQTQREVTDIKNSIKELNDCDVLVIGAPMINHSVSSGLKSWIDQVCQAGLTFRFTSTGAVGLLTDKPTFIVSTRGGIYSDIEHQALDHQESYLQSVLNLLGITNIHILPAEGVDKTTPGRTLAEKNALALIPDMLKHALKGL</sequence>
<keyword evidence="3 6" id="KW-0560">Oxidoreductase</keyword>
<feature type="binding site" evidence="6">
    <location>
        <begin position="139"/>
        <end position="142"/>
    </location>
    <ligand>
        <name>FMN</name>
        <dbReference type="ChEBI" id="CHEBI:58210"/>
    </ligand>
</feature>
<dbReference type="PANTHER" id="PTHR43741">
    <property type="entry name" value="FMN-DEPENDENT NADH-AZOREDUCTASE 1"/>
    <property type="match status" value="1"/>
</dbReference>
<comment type="subunit">
    <text evidence="6">Homodimer.</text>
</comment>
<comment type="catalytic activity">
    <reaction evidence="6">
        <text>2 a quinone + NADH + H(+) = 2 a 1,4-benzosemiquinone + NAD(+)</text>
        <dbReference type="Rhea" id="RHEA:65952"/>
        <dbReference type="ChEBI" id="CHEBI:15378"/>
        <dbReference type="ChEBI" id="CHEBI:57540"/>
        <dbReference type="ChEBI" id="CHEBI:57945"/>
        <dbReference type="ChEBI" id="CHEBI:132124"/>
        <dbReference type="ChEBI" id="CHEBI:134225"/>
    </reaction>
</comment>
<keyword evidence="1 6" id="KW-0285">Flavoprotein</keyword>
<dbReference type="HAMAP" id="MF_01216">
    <property type="entry name" value="Azoreductase_type1"/>
    <property type="match status" value="1"/>
</dbReference>
<comment type="caution">
    <text evidence="6">Lacks conserved residue(s) required for the propagation of feature annotation.</text>
</comment>
<evidence type="ECO:0000256" key="1">
    <source>
        <dbReference type="ARBA" id="ARBA00022630"/>
    </source>
</evidence>
<comment type="caution">
    <text evidence="8">The sequence shown here is derived from an EMBL/GenBank/DDBJ whole genome shotgun (WGS) entry which is preliminary data.</text>
</comment>
<feature type="domain" description="Flavodoxin-like fold" evidence="7">
    <location>
        <begin position="1"/>
        <end position="184"/>
    </location>
</feature>
<dbReference type="Gene3D" id="3.40.50.360">
    <property type="match status" value="1"/>
</dbReference>
<comment type="cofactor">
    <cofactor evidence="6">
        <name>FMN</name>
        <dbReference type="ChEBI" id="CHEBI:58210"/>
    </cofactor>
    <text evidence="6">Binds 1 FMN per subunit.</text>
</comment>
<evidence type="ECO:0000256" key="6">
    <source>
        <dbReference type="HAMAP-Rule" id="MF_01216"/>
    </source>
</evidence>
<dbReference type="InterPro" id="IPR023048">
    <property type="entry name" value="NADH:quinone_OxRdtase_FMN_depd"/>
</dbReference>
<evidence type="ECO:0000313" key="9">
    <source>
        <dbReference type="Proteomes" id="UP001147005"/>
    </source>
</evidence>
<keyword evidence="4 6" id="KW-0520">NAD</keyword>
<dbReference type="PANTHER" id="PTHR43741:SF4">
    <property type="entry name" value="FMN-DEPENDENT NADH:QUINONE OXIDOREDUCTASE"/>
    <property type="match status" value="1"/>
</dbReference>
<dbReference type="InterPro" id="IPR050104">
    <property type="entry name" value="FMN-dep_NADH:Q_OxRdtase_AzoR1"/>
</dbReference>
<protein>
    <recommendedName>
        <fullName evidence="6">FMN dependent NADH:quinone oxidoreductase</fullName>
        <ecNumber evidence="6">1.6.5.-</ecNumber>
    </recommendedName>
    <alternativeName>
        <fullName evidence="6">Azo-dye reductase</fullName>
    </alternativeName>
    <alternativeName>
        <fullName evidence="6">FMN-dependent NADH-azo compound oxidoreductase</fullName>
    </alternativeName>
    <alternativeName>
        <fullName evidence="6">FMN-dependent NADH-azoreductase</fullName>
        <ecNumber evidence="6">1.7.1.17</ecNumber>
    </alternativeName>
</protein>
<evidence type="ECO:0000259" key="7">
    <source>
        <dbReference type="Pfam" id="PF02525"/>
    </source>
</evidence>
<comment type="function">
    <text evidence="6">Also exhibits azoreductase activity. Catalyzes the reductive cleavage of the azo bond in aromatic azo compounds to the corresponding amines.</text>
</comment>
<comment type="catalytic activity">
    <reaction evidence="5">
        <text>N,N-dimethyl-1,4-phenylenediamine + anthranilate + 2 NAD(+) = 2-(4-dimethylaminophenyl)diazenylbenzoate + 2 NADH + 2 H(+)</text>
        <dbReference type="Rhea" id="RHEA:55872"/>
        <dbReference type="ChEBI" id="CHEBI:15378"/>
        <dbReference type="ChEBI" id="CHEBI:15783"/>
        <dbReference type="ChEBI" id="CHEBI:16567"/>
        <dbReference type="ChEBI" id="CHEBI:57540"/>
        <dbReference type="ChEBI" id="CHEBI:57945"/>
        <dbReference type="ChEBI" id="CHEBI:71579"/>
        <dbReference type="EC" id="1.7.1.17"/>
    </reaction>
    <physiologicalReaction direction="right-to-left" evidence="5">
        <dbReference type="Rhea" id="RHEA:55874"/>
    </physiologicalReaction>
</comment>
<dbReference type="InterPro" id="IPR029039">
    <property type="entry name" value="Flavoprotein-like_sf"/>
</dbReference>
<gene>
    <name evidence="6" type="primary">azoR</name>
    <name evidence="8" type="ORF">L2111_06170</name>
</gene>
<dbReference type="Proteomes" id="UP001147005">
    <property type="component" value="Unassembled WGS sequence"/>
</dbReference>
<dbReference type="GO" id="GO:0010181">
    <property type="term" value="F:FMN binding"/>
    <property type="evidence" value="ECO:0007669"/>
    <property type="project" value="UniProtKB-UniRule"/>
</dbReference>
<evidence type="ECO:0000256" key="4">
    <source>
        <dbReference type="ARBA" id="ARBA00023027"/>
    </source>
</evidence>
<proteinExistence type="inferred from homology"/>
<reference evidence="8" key="1">
    <citation type="submission" date="2022-01" db="EMBL/GenBank/DDBJ databases">
        <title>Genetic Characterization of Carbapenem-resistant Citrobacter spp. from China: a multicenter study.</title>
        <authorList>
            <person name="Ye L."/>
        </authorList>
    </citation>
    <scope>NUCLEOTIDE SEQUENCE</scope>
    <source>
        <strain evidence="8">IR5432</strain>
    </source>
</reference>
<dbReference type="RefSeq" id="WP_275397373.1">
    <property type="nucleotide sequence ID" value="NZ_JAKIHW010000005.1"/>
</dbReference>